<feature type="region of interest" description="Disordered" evidence="1">
    <location>
        <begin position="1"/>
        <end position="101"/>
    </location>
</feature>
<dbReference type="EMBL" id="JANPWB010000010">
    <property type="protein sequence ID" value="KAJ1136549.1"/>
    <property type="molecule type" value="Genomic_DNA"/>
</dbReference>
<sequence length="101" mass="10719">MDRRGYLGGSERALAPRGRPPPSPHGTGGAEAPRPIKPKKGLPYISPRGTRGWSHFGHRSSGAARTGSKQTRKDTSAQNQEHFAASPGGSRGPLIRASILR</sequence>
<evidence type="ECO:0000256" key="1">
    <source>
        <dbReference type="SAM" id="MobiDB-lite"/>
    </source>
</evidence>
<keyword evidence="3" id="KW-1185">Reference proteome</keyword>
<gene>
    <name evidence="2" type="ORF">NDU88_002964</name>
</gene>
<name>A0AAV7QBF3_PLEWA</name>
<protein>
    <submittedName>
        <fullName evidence="2">Uncharacterized protein</fullName>
    </submittedName>
</protein>
<comment type="caution">
    <text evidence="2">The sequence shown here is derived from an EMBL/GenBank/DDBJ whole genome shotgun (WGS) entry which is preliminary data.</text>
</comment>
<evidence type="ECO:0000313" key="2">
    <source>
        <dbReference type="EMBL" id="KAJ1136549.1"/>
    </source>
</evidence>
<dbReference type="AlphaFoldDB" id="A0AAV7QBF3"/>
<reference evidence="2" key="1">
    <citation type="journal article" date="2022" name="bioRxiv">
        <title>Sequencing and chromosome-scale assembly of the giantPleurodeles waltlgenome.</title>
        <authorList>
            <person name="Brown T."/>
            <person name="Elewa A."/>
            <person name="Iarovenko S."/>
            <person name="Subramanian E."/>
            <person name="Araus A.J."/>
            <person name="Petzold A."/>
            <person name="Susuki M."/>
            <person name="Suzuki K.-i.T."/>
            <person name="Hayashi T."/>
            <person name="Toyoda A."/>
            <person name="Oliveira C."/>
            <person name="Osipova E."/>
            <person name="Leigh N.D."/>
            <person name="Simon A."/>
            <person name="Yun M.H."/>
        </authorList>
    </citation>
    <scope>NUCLEOTIDE SEQUENCE</scope>
    <source>
        <strain evidence="2">20211129_DDA</strain>
        <tissue evidence="2">Liver</tissue>
    </source>
</reference>
<organism evidence="2 3">
    <name type="scientific">Pleurodeles waltl</name>
    <name type="common">Iberian ribbed newt</name>
    <dbReference type="NCBI Taxonomy" id="8319"/>
    <lineage>
        <taxon>Eukaryota</taxon>
        <taxon>Metazoa</taxon>
        <taxon>Chordata</taxon>
        <taxon>Craniata</taxon>
        <taxon>Vertebrata</taxon>
        <taxon>Euteleostomi</taxon>
        <taxon>Amphibia</taxon>
        <taxon>Batrachia</taxon>
        <taxon>Caudata</taxon>
        <taxon>Salamandroidea</taxon>
        <taxon>Salamandridae</taxon>
        <taxon>Pleurodelinae</taxon>
        <taxon>Pleurodeles</taxon>
    </lineage>
</organism>
<proteinExistence type="predicted"/>
<dbReference type="Proteomes" id="UP001066276">
    <property type="component" value="Chromosome 6"/>
</dbReference>
<evidence type="ECO:0000313" key="3">
    <source>
        <dbReference type="Proteomes" id="UP001066276"/>
    </source>
</evidence>
<accession>A0AAV7QBF3</accession>